<evidence type="ECO:0000313" key="9">
    <source>
        <dbReference type="EMBL" id="CAI4039525.1"/>
    </source>
</evidence>
<keyword evidence="5" id="KW-0576">Peroxisome</keyword>
<dbReference type="Proteomes" id="UP001161438">
    <property type="component" value="Chromosome 8"/>
</dbReference>
<dbReference type="RefSeq" id="XP_056082640.1">
    <property type="nucleotide sequence ID" value="XM_056223005.1"/>
</dbReference>
<reference evidence="9" key="1">
    <citation type="submission" date="2022-10" db="EMBL/GenBank/DDBJ databases">
        <authorList>
            <person name="Byrne P K."/>
        </authorList>
    </citation>
    <scope>NUCLEOTIDE SEQUENCE</scope>
    <source>
        <strain evidence="9">IFO1815</strain>
    </source>
</reference>
<sequence>MSETSSSRRSASKDAVRSYFAGKYNKVLDSILEAEAAISKSPNIAENLSEGSASGNSEMSHSSLATSSATSQGISKKELLQQIAGSLFSTSIERLKTSHSSDTSDLPEYSANSPYEEQECSECDAHFKCSAHFEKAADYYEDETELEPALEPTTSNSEKDPFIDVFLDKLISRLVPEKLPEREHFSSNTTIEHDLDTERVPVFSATTLGSNFKKLSKKMGSIFELQDSIVRLLTWRNPTGTVTALILFTLICFNPMYLIIFPVFRFIYGIVVPGYVRKHPLQRSIYPLKRNHGSSLLYDVCYEGKNEYSCGQQFFSKSFMDTLESRNQEMEEISELDKKPENTRELKQGMKVLINLRDMQDMTSGTLHVIDAINIFLGNSASFQNEEYSTKRFFAGFLLVVFLKILSPLMNWSYVCSVSAWCLLIYMHPRAHLKIVDFFKRGKMGKEYKELKKRENQTHNMIFDETPEIRYIEIFEIYRKGLLPDEWRFFRFSNRIFDPQDPYRRAQQFPPGVDSLADVTPPPHWTFDPNFSWKIDSDVHGWVIERGLNLPVTGDFLFDPMFKRRRLIHRVIKRASPVSQ</sequence>
<dbReference type="AlphaFoldDB" id="A0AA35NIS4"/>
<evidence type="ECO:0000256" key="2">
    <source>
        <dbReference type="ARBA" id="ARBA00022692"/>
    </source>
</evidence>
<evidence type="ECO:0000256" key="3">
    <source>
        <dbReference type="ARBA" id="ARBA00022989"/>
    </source>
</evidence>
<name>A0AA35NIS4_SACMI</name>
<proteinExistence type="predicted"/>
<accession>A0AA35NIS4</accession>
<feature type="domain" description="TECPR1-like DysF" evidence="8">
    <location>
        <begin position="203"/>
        <end position="568"/>
    </location>
</feature>
<evidence type="ECO:0000256" key="1">
    <source>
        <dbReference type="ARBA" id="ARBA00004585"/>
    </source>
</evidence>
<feature type="region of interest" description="Disordered" evidence="6">
    <location>
        <begin position="42"/>
        <end position="70"/>
    </location>
</feature>
<dbReference type="PANTHER" id="PTHR28304">
    <property type="entry name" value="PEROXISOMAL MEMBRANE PROTEIN PEX29"/>
    <property type="match status" value="1"/>
</dbReference>
<dbReference type="GeneID" id="80918736"/>
<dbReference type="InterPro" id="IPR052816">
    <property type="entry name" value="Peroxisomal_Membrane_PEX28-32"/>
</dbReference>
<dbReference type="GO" id="GO:0007031">
    <property type="term" value="P:peroxisome organization"/>
    <property type="evidence" value="ECO:0007669"/>
    <property type="project" value="UniProtKB-ARBA"/>
</dbReference>
<feature type="compositionally biased region" description="Polar residues" evidence="6">
    <location>
        <begin position="42"/>
        <end position="56"/>
    </location>
</feature>
<protein>
    <recommendedName>
        <fullName evidence="8">TECPR1-like DysF domain-containing protein</fullName>
    </recommendedName>
</protein>
<feature type="compositionally biased region" description="Low complexity" evidence="6">
    <location>
        <begin position="57"/>
        <end position="70"/>
    </location>
</feature>
<keyword evidence="2 7" id="KW-0812">Transmembrane</keyword>
<evidence type="ECO:0000256" key="5">
    <source>
        <dbReference type="ARBA" id="ARBA00023140"/>
    </source>
</evidence>
<evidence type="ECO:0000256" key="6">
    <source>
        <dbReference type="SAM" id="MobiDB-lite"/>
    </source>
</evidence>
<keyword evidence="4 7" id="KW-0472">Membrane</keyword>
<evidence type="ECO:0000259" key="8">
    <source>
        <dbReference type="Pfam" id="PF06398"/>
    </source>
</evidence>
<keyword evidence="10" id="KW-1185">Reference proteome</keyword>
<evidence type="ECO:0000256" key="7">
    <source>
        <dbReference type="SAM" id="Phobius"/>
    </source>
</evidence>
<dbReference type="InterPro" id="IPR010482">
    <property type="entry name" value="TECPR1-like_DysF"/>
</dbReference>
<keyword evidence="3 7" id="KW-1133">Transmembrane helix</keyword>
<evidence type="ECO:0000313" key="10">
    <source>
        <dbReference type="Proteomes" id="UP001161438"/>
    </source>
</evidence>
<dbReference type="Pfam" id="PF06398">
    <property type="entry name" value="Pex24p"/>
    <property type="match status" value="1"/>
</dbReference>
<gene>
    <name evidence="9" type="primary">SMKI08G1930</name>
    <name evidence="9" type="ORF">SMKI_08G1930</name>
</gene>
<dbReference type="EMBL" id="OX365764">
    <property type="protein sequence ID" value="CAI4039525.1"/>
    <property type="molecule type" value="Genomic_DNA"/>
</dbReference>
<feature type="transmembrane region" description="Helical" evidence="7">
    <location>
        <begin position="393"/>
        <end position="414"/>
    </location>
</feature>
<evidence type="ECO:0000256" key="4">
    <source>
        <dbReference type="ARBA" id="ARBA00023136"/>
    </source>
</evidence>
<dbReference type="GO" id="GO:0005778">
    <property type="term" value="C:peroxisomal membrane"/>
    <property type="evidence" value="ECO:0007669"/>
    <property type="project" value="UniProtKB-SubCell"/>
</dbReference>
<dbReference type="PANTHER" id="PTHR28304:SF1">
    <property type="entry name" value="PEROXISOMAL MEMBRANE PROTEIN PEX28"/>
    <property type="match status" value="1"/>
</dbReference>
<comment type="subcellular location">
    <subcellularLocation>
        <location evidence="1">Peroxisome membrane</location>
        <topology evidence="1">Multi-pass membrane protein</topology>
    </subcellularLocation>
</comment>
<organism evidence="9 10">
    <name type="scientific">Saccharomyces mikatae IFO 1815</name>
    <dbReference type="NCBI Taxonomy" id="226126"/>
    <lineage>
        <taxon>Eukaryota</taxon>
        <taxon>Fungi</taxon>
        <taxon>Dikarya</taxon>
        <taxon>Ascomycota</taxon>
        <taxon>Saccharomycotina</taxon>
        <taxon>Saccharomycetes</taxon>
        <taxon>Saccharomycetales</taxon>
        <taxon>Saccharomycetaceae</taxon>
        <taxon>Saccharomyces</taxon>
    </lineage>
</organism>